<organism evidence="3 4">
    <name type="scientific">candidate division WWE3 bacterium RIFCSPLOWO2_01_FULL_39_13</name>
    <dbReference type="NCBI Taxonomy" id="1802624"/>
    <lineage>
        <taxon>Bacteria</taxon>
        <taxon>Katanobacteria</taxon>
    </lineage>
</organism>
<accession>A0A1F4V6A4</accession>
<dbReference type="Proteomes" id="UP000178771">
    <property type="component" value="Unassembled WGS sequence"/>
</dbReference>
<dbReference type="PANTHER" id="PTHR19328">
    <property type="entry name" value="HEDGEHOG-INTERACTING PROTEIN"/>
    <property type="match status" value="1"/>
</dbReference>
<feature type="domain" description="Glucose/Sorbosone dehydrogenase" evidence="2">
    <location>
        <begin position="66"/>
        <end position="364"/>
    </location>
</feature>
<sequence length="381" mass="42508">MILFDNKFGKPILYIFLVLLALLVTAYFYLSDTRIRTNETFFTPPETTNIASNDGEQYIEVIADDLNVPWEIVFLPSGDMLVTERQGAVIQIGKERKRFSIENVEAIGEGGLLGMALHPNYEQNDWIYLYLTTKNRGKYINRVERYRFDGSGFFDRTIIIDNIPAGANHNGGRILFGPDDFLYITTGDAESPDLAQDENSLAGKILRLKDNGDTPEDNPFGNEVWSYGHRNPQGLAFDNQGRLWATEHGRSGVLSGLDELNLIEKGKNYGWPIIQGNETANDTQTPVINSGVNETWAPAGLVYINNRLFFAGLRGQSIYEVAVSDEGVIGSLKVHLKRKFGRIRAIKVGPDGFLYISTSNTDGRGSPGANDDRIIKVNPEF</sequence>
<evidence type="ECO:0000259" key="2">
    <source>
        <dbReference type="Pfam" id="PF07995"/>
    </source>
</evidence>
<dbReference type="STRING" id="1802624.A2982_01425"/>
<reference evidence="3 4" key="1">
    <citation type="journal article" date="2016" name="Nat. Commun.">
        <title>Thousands of microbial genomes shed light on interconnected biogeochemical processes in an aquifer system.</title>
        <authorList>
            <person name="Anantharaman K."/>
            <person name="Brown C.T."/>
            <person name="Hug L.A."/>
            <person name="Sharon I."/>
            <person name="Castelle C.J."/>
            <person name="Probst A.J."/>
            <person name="Thomas B.C."/>
            <person name="Singh A."/>
            <person name="Wilkins M.J."/>
            <person name="Karaoz U."/>
            <person name="Brodie E.L."/>
            <person name="Williams K.H."/>
            <person name="Hubbard S.S."/>
            <person name="Banfield J.F."/>
        </authorList>
    </citation>
    <scope>NUCLEOTIDE SEQUENCE [LARGE SCALE GENOMIC DNA]</scope>
</reference>
<dbReference type="PANTHER" id="PTHR19328:SF13">
    <property type="entry name" value="HIPL1 PROTEIN"/>
    <property type="match status" value="1"/>
</dbReference>
<keyword evidence="1" id="KW-1133">Transmembrane helix</keyword>
<evidence type="ECO:0000256" key="1">
    <source>
        <dbReference type="SAM" id="Phobius"/>
    </source>
</evidence>
<dbReference type="Pfam" id="PF07995">
    <property type="entry name" value="GSDH"/>
    <property type="match status" value="1"/>
</dbReference>
<proteinExistence type="predicted"/>
<dbReference type="EMBL" id="MEVH01000005">
    <property type="protein sequence ID" value="OGC52133.1"/>
    <property type="molecule type" value="Genomic_DNA"/>
</dbReference>
<dbReference type="SUPFAM" id="SSF50952">
    <property type="entry name" value="Soluble quinoprotein glucose dehydrogenase"/>
    <property type="match status" value="1"/>
</dbReference>
<dbReference type="InterPro" id="IPR011042">
    <property type="entry name" value="6-blade_b-propeller_TolB-like"/>
</dbReference>
<dbReference type="InterPro" id="IPR012938">
    <property type="entry name" value="Glc/Sorbosone_DH"/>
</dbReference>
<keyword evidence="1" id="KW-0812">Transmembrane</keyword>
<evidence type="ECO:0000313" key="3">
    <source>
        <dbReference type="EMBL" id="OGC52133.1"/>
    </source>
</evidence>
<dbReference type="Gene3D" id="2.120.10.30">
    <property type="entry name" value="TolB, C-terminal domain"/>
    <property type="match status" value="1"/>
</dbReference>
<protein>
    <recommendedName>
        <fullName evidence="2">Glucose/Sorbosone dehydrogenase domain-containing protein</fullName>
    </recommendedName>
</protein>
<dbReference type="InterPro" id="IPR011041">
    <property type="entry name" value="Quinoprot_gluc/sorb_DH_b-prop"/>
</dbReference>
<dbReference type="AlphaFoldDB" id="A0A1F4V6A4"/>
<feature type="transmembrane region" description="Helical" evidence="1">
    <location>
        <begin position="12"/>
        <end position="30"/>
    </location>
</feature>
<gene>
    <name evidence="3" type="ORF">A2982_01425</name>
</gene>
<comment type="caution">
    <text evidence="3">The sequence shown here is derived from an EMBL/GenBank/DDBJ whole genome shotgun (WGS) entry which is preliminary data.</text>
</comment>
<name>A0A1F4V6A4_UNCKA</name>
<evidence type="ECO:0000313" key="4">
    <source>
        <dbReference type="Proteomes" id="UP000178771"/>
    </source>
</evidence>
<keyword evidence="1" id="KW-0472">Membrane</keyword>